<protein>
    <recommendedName>
        <fullName evidence="2">T20D4.11-like domain-containing protein</fullName>
    </recommendedName>
</protein>
<dbReference type="PROSITE" id="PS51257">
    <property type="entry name" value="PROKAR_LIPOPROTEIN"/>
    <property type="match status" value="1"/>
</dbReference>
<evidence type="ECO:0000313" key="3">
    <source>
        <dbReference type="EMBL" id="CAI5446987.1"/>
    </source>
</evidence>
<evidence type="ECO:0000313" key="4">
    <source>
        <dbReference type="Proteomes" id="UP001152747"/>
    </source>
</evidence>
<proteinExistence type="predicted"/>
<dbReference type="InterPro" id="IPR002542">
    <property type="entry name" value="T20D4.11-like_dom"/>
</dbReference>
<dbReference type="Pfam" id="PF01579">
    <property type="entry name" value="DUF19"/>
    <property type="match status" value="1"/>
</dbReference>
<organism evidence="3 4">
    <name type="scientific">Caenorhabditis angaria</name>
    <dbReference type="NCBI Taxonomy" id="860376"/>
    <lineage>
        <taxon>Eukaryota</taxon>
        <taxon>Metazoa</taxon>
        <taxon>Ecdysozoa</taxon>
        <taxon>Nematoda</taxon>
        <taxon>Chromadorea</taxon>
        <taxon>Rhabditida</taxon>
        <taxon>Rhabditina</taxon>
        <taxon>Rhabditomorpha</taxon>
        <taxon>Rhabditoidea</taxon>
        <taxon>Rhabditidae</taxon>
        <taxon>Peloderinae</taxon>
        <taxon>Caenorhabditis</taxon>
    </lineage>
</organism>
<feature type="chain" id="PRO_5040380207" description="T20D4.11-like domain-containing protein" evidence="1">
    <location>
        <begin position="22"/>
        <end position="194"/>
    </location>
</feature>
<gene>
    <name evidence="3" type="ORF">CAMP_LOCUS9624</name>
</gene>
<keyword evidence="4" id="KW-1185">Reference proteome</keyword>
<accession>A0A9P1IK17</accession>
<reference evidence="3" key="1">
    <citation type="submission" date="2022-11" db="EMBL/GenBank/DDBJ databases">
        <authorList>
            <person name="Kikuchi T."/>
        </authorList>
    </citation>
    <scope>NUCLEOTIDE SEQUENCE</scope>
    <source>
        <strain evidence="3">PS1010</strain>
    </source>
</reference>
<evidence type="ECO:0000259" key="2">
    <source>
        <dbReference type="Pfam" id="PF01579"/>
    </source>
</evidence>
<sequence length="194" mass="22402">MKLHLYTSFFLLLALIPSFLACNYFTALGCGLKYSSALDTKKLNGTILQRIESRQKICDAMDECAEVLVECKKEMNETGKVPKNLDRSLEVFSVGCPILRRIYKDDFVDCAFILERNEEKSECEYKLKPESDDGSNQAKFEAIFNQCVDGIVKTECTSDQWRIYKVYRETFIEFLAKYGELNAEDRLLKDISFQ</sequence>
<feature type="signal peptide" evidence="1">
    <location>
        <begin position="1"/>
        <end position="21"/>
    </location>
</feature>
<evidence type="ECO:0000256" key="1">
    <source>
        <dbReference type="SAM" id="SignalP"/>
    </source>
</evidence>
<comment type="caution">
    <text evidence="3">The sequence shown here is derived from an EMBL/GenBank/DDBJ whole genome shotgun (WGS) entry which is preliminary data.</text>
</comment>
<dbReference type="EMBL" id="CANHGI010000004">
    <property type="protein sequence ID" value="CAI5446987.1"/>
    <property type="molecule type" value="Genomic_DNA"/>
</dbReference>
<keyword evidence="1" id="KW-0732">Signal</keyword>
<name>A0A9P1IK17_9PELO</name>
<dbReference type="Proteomes" id="UP001152747">
    <property type="component" value="Unassembled WGS sequence"/>
</dbReference>
<feature type="domain" description="T20D4.11-like" evidence="2">
    <location>
        <begin position="26"/>
        <end position="173"/>
    </location>
</feature>
<dbReference type="AlphaFoldDB" id="A0A9P1IK17"/>